<accession>A0A9Y2MXS4</accession>
<keyword evidence="5" id="KW-0472">Membrane</keyword>
<gene>
    <name evidence="6" type="ORF">QRX50_00550</name>
</gene>
<dbReference type="EMBL" id="CP127294">
    <property type="protein sequence ID" value="WIX79344.1"/>
    <property type="molecule type" value="Genomic_DNA"/>
</dbReference>
<keyword evidence="3" id="KW-0808">Transferase</keyword>
<organism evidence="6 7">
    <name type="scientific">Amycolatopsis carbonis</name>
    <dbReference type="NCBI Taxonomy" id="715471"/>
    <lineage>
        <taxon>Bacteria</taxon>
        <taxon>Bacillati</taxon>
        <taxon>Actinomycetota</taxon>
        <taxon>Actinomycetes</taxon>
        <taxon>Pseudonocardiales</taxon>
        <taxon>Pseudonocardiaceae</taxon>
        <taxon>Amycolatopsis</taxon>
    </lineage>
</organism>
<sequence>MIPLWLLAIFVFGVNFTLWGTAGLARALENRVRPPRPPRPSPVPRARPAHVHRSRVAVLMAAHNEEVVIGESLAAITRLVPASNVHVVSDGSTDRTVELALACGVNVTETPSNVGKAGALEEGVRHFSLATRFDAVLLLDADTRLDPDYFDAALPQFDDPDVVAVAGCAATDWSASRRGFLPFLFTAHRARIYALLQRLLKFGQTWHRTNATLIVPGFASLYRAEALPHIDINPPGLVIEDFNMTFEVYRKRLGKVGFSLKAIAVTQDPDAFRDYVRQTRRWALGFWQSVRRYRPRADLFSFMLGLYVLELVFASLFMALLPVMVVLLLLALIPGFLSVPVAGDVTLAIGHYVNLPTIAFGILVPDLLLTLAVVLTERRARYLLMAPLYLPLRCLDACVALWSLPQAWRDGSGRWQSPARRTTDIAATPDLATIGAGAGAGAGVGAGLGSGLAAAASAGSPADTGLAAGTALAADTGLAAGTSGTASTGLAAGTAGTGFAAGTSLGSSGSARSLPSPFPRDLLTQHNGSGPAHSNGSSRTVPSLPPTTSNPSPTSDTEPDWPPEWPPDPFSREKVG</sequence>
<dbReference type="PANTHER" id="PTHR43630">
    <property type="entry name" value="POLY-BETA-1,6-N-ACETYL-D-GLUCOSAMINE SYNTHASE"/>
    <property type="match status" value="1"/>
</dbReference>
<dbReference type="PANTHER" id="PTHR43630:SF1">
    <property type="entry name" value="POLY-BETA-1,6-N-ACETYL-D-GLUCOSAMINE SYNTHASE"/>
    <property type="match status" value="1"/>
</dbReference>
<dbReference type="InterPro" id="IPR029044">
    <property type="entry name" value="Nucleotide-diphossugar_trans"/>
</dbReference>
<dbReference type="Proteomes" id="UP001236014">
    <property type="component" value="Chromosome"/>
</dbReference>
<evidence type="ECO:0000256" key="5">
    <source>
        <dbReference type="SAM" id="Phobius"/>
    </source>
</evidence>
<dbReference type="Gene3D" id="3.90.550.10">
    <property type="entry name" value="Spore Coat Polysaccharide Biosynthesis Protein SpsA, Chain A"/>
    <property type="match status" value="1"/>
</dbReference>
<evidence type="ECO:0000256" key="1">
    <source>
        <dbReference type="ARBA" id="ARBA00006739"/>
    </source>
</evidence>
<evidence type="ECO:0000256" key="3">
    <source>
        <dbReference type="ARBA" id="ARBA00022679"/>
    </source>
</evidence>
<feature type="region of interest" description="Disordered" evidence="4">
    <location>
        <begin position="505"/>
        <end position="576"/>
    </location>
</feature>
<feature type="transmembrane region" description="Helical" evidence="5">
    <location>
        <begin position="355"/>
        <end position="375"/>
    </location>
</feature>
<evidence type="ECO:0000313" key="7">
    <source>
        <dbReference type="Proteomes" id="UP001236014"/>
    </source>
</evidence>
<dbReference type="Pfam" id="PF13641">
    <property type="entry name" value="Glyco_tranf_2_3"/>
    <property type="match status" value="1"/>
</dbReference>
<dbReference type="SUPFAM" id="SSF53448">
    <property type="entry name" value="Nucleotide-diphospho-sugar transferases"/>
    <property type="match status" value="1"/>
</dbReference>
<name>A0A9Y2MXS4_9PSEU</name>
<dbReference type="CDD" id="cd06423">
    <property type="entry name" value="CESA_like"/>
    <property type="match status" value="1"/>
</dbReference>
<reference evidence="6 7" key="1">
    <citation type="submission" date="2023-06" db="EMBL/GenBank/DDBJ databases">
        <authorList>
            <person name="Oyuntsetseg B."/>
            <person name="Kim S.B."/>
        </authorList>
    </citation>
    <scope>NUCLEOTIDE SEQUENCE [LARGE SCALE GENOMIC DNA]</scope>
    <source>
        <strain evidence="6 7">2-15</strain>
    </source>
</reference>
<protein>
    <submittedName>
        <fullName evidence="6">Glycosyltransferase family 2 protein</fullName>
    </submittedName>
</protein>
<feature type="transmembrane region" description="Helical" evidence="5">
    <location>
        <begin position="299"/>
        <end position="320"/>
    </location>
</feature>
<keyword evidence="7" id="KW-1185">Reference proteome</keyword>
<dbReference type="AlphaFoldDB" id="A0A9Y2MXS4"/>
<feature type="compositionally biased region" description="Pro residues" evidence="4">
    <location>
        <begin position="560"/>
        <end position="569"/>
    </location>
</feature>
<evidence type="ECO:0000256" key="2">
    <source>
        <dbReference type="ARBA" id="ARBA00022676"/>
    </source>
</evidence>
<dbReference type="GO" id="GO:0016757">
    <property type="term" value="F:glycosyltransferase activity"/>
    <property type="evidence" value="ECO:0007669"/>
    <property type="project" value="UniProtKB-KW"/>
</dbReference>
<feature type="compositionally biased region" description="Polar residues" evidence="4">
    <location>
        <begin position="524"/>
        <end position="539"/>
    </location>
</feature>
<comment type="similarity">
    <text evidence="1">Belongs to the glycosyltransferase 2 family.</text>
</comment>
<evidence type="ECO:0000313" key="6">
    <source>
        <dbReference type="EMBL" id="WIX79344.1"/>
    </source>
</evidence>
<dbReference type="KEGG" id="acab:QRX50_00550"/>
<keyword evidence="2" id="KW-0328">Glycosyltransferase</keyword>
<keyword evidence="5" id="KW-0812">Transmembrane</keyword>
<evidence type="ECO:0000256" key="4">
    <source>
        <dbReference type="SAM" id="MobiDB-lite"/>
    </source>
</evidence>
<proteinExistence type="inferred from homology"/>
<keyword evidence="5" id="KW-1133">Transmembrane helix</keyword>
<dbReference type="RefSeq" id="WP_285970033.1">
    <property type="nucleotide sequence ID" value="NZ_CP127294.1"/>
</dbReference>
<feature type="compositionally biased region" description="Low complexity" evidence="4">
    <location>
        <begin position="540"/>
        <end position="556"/>
    </location>
</feature>